<evidence type="ECO:0000313" key="1">
    <source>
        <dbReference type="EMBL" id="SVC53170.1"/>
    </source>
</evidence>
<sequence>MLIILMTVSTFIIAQESPTIIRARYITVKDGMSERFIETAGKKTKKYNSKEGSRKFFTWQIIDGPRQGQFVRGIRGTTWSDFDTPIDQKQRDYWQKNVSPNVEKAGNMETWRYYPELSYNGRGENAPASNFARQWFITVKPGMDSKYMDLRRKIKEVHEAKKTDRYFAVYRQLSGGDRNTWLYSSGFYKWEDLNVSNFVSMYEEVHGKGSWDDFTKNLNDALVEGSGAHWAEYWRYLKEASSPLR</sequence>
<organism evidence="1">
    <name type="scientific">marine metagenome</name>
    <dbReference type="NCBI Taxonomy" id="408172"/>
    <lineage>
        <taxon>unclassified sequences</taxon>
        <taxon>metagenomes</taxon>
        <taxon>ecological metagenomes</taxon>
    </lineage>
</organism>
<proteinExistence type="predicted"/>
<dbReference type="AlphaFoldDB" id="A0A382MXB4"/>
<reference evidence="1" key="1">
    <citation type="submission" date="2018-05" db="EMBL/GenBank/DDBJ databases">
        <authorList>
            <person name="Lanie J.A."/>
            <person name="Ng W.-L."/>
            <person name="Kazmierczak K.M."/>
            <person name="Andrzejewski T.M."/>
            <person name="Davidsen T.M."/>
            <person name="Wayne K.J."/>
            <person name="Tettelin H."/>
            <person name="Glass J.I."/>
            <person name="Rusch D."/>
            <person name="Podicherti R."/>
            <person name="Tsui H.-C.T."/>
            <person name="Winkler M.E."/>
        </authorList>
    </citation>
    <scope>NUCLEOTIDE SEQUENCE</scope>
</reference>
<gene>
    <name evidence="1" type="ORF">METZ01_LOCUS306024</name>
</gene>
<dbReference type="EMBL" id="UINC01096353">
    <property type="protein sequence ID" value="SVC53170.1"/>
    <property type="molecule type" value="Genomic_DNA"/>
</dbReference>
<evidence type="ECO:0008006" key="2">
    <source>
        <dbReference type="Google" id="ProtNLM"/>
    </source>
</evidence>
<protein>
    <recommendedName>
        <fullName evidence="2">NIPSNAP domain-containing protein</fullName>
    </recommendedName>
</protein>
<name>A0A382MXB4_9ZZZZ</name>
<accession>A0A382MXB4</accession>